<sequence length="335" mass="39123">MYSEQNLLNEDDVKKCSTEESSTESTSTASSSAELFSSNKSDANNDCKKEDNSSTSSSCSSDSSSKNSLNQKDVILKPQVSWQKIDHRTSFEVWLKNKKAAELKRKQLLLKKKTAEKQRMEQRKAEAQKCYEAWKKNADNLARQKLREERKKQSERKAKEAELKQERLENNKKAFEEWKRKHPETNPVNNDIGFELLERSKSTNALNDRIQSASKVYQQWCKEKNADIARKNRLEAIEKQVKEMQISNEKEYRKALANDAFNLWLDIKNKQRCYESSLPGRIMRYEREMKYVQRPWRTPSRPCTSVKATANGAQKRCCRKQVKTADRARRAKSVF</sequence>
<feature type="region of interest" description="Disordered" evidence="1">
    <location>
        <begin position="1"/>
        <end position="78"/>
    </location>
</feature>
<dbReference type="WBParaSite" id="SMUV_0000092901-mRNA-1">
    <property type="protein sequence ID" value="SMUV_0000092901-mRNA-1"/>
    <property type="gene ID" value="SMUV_0000092901"/>
</dbReference>
<feature type="compositionally biased region" description="Basic and acidic residues" evidence="1">
    <location>
        <begin position="145"/>
        <end position="164"/>
    </location>
</feature>
<dbReference type="Proteomes" id="UP000046393">
    <property type="component" value="Unplaced"/>
</dbReference>
<evidence type="ECO:0000313" key="2">
    <source>
        <dbReference type="Proteomes" id="UP000046393"/>
    </source>
</evidence>
<feature type="compositionally biased region" description="Low complexity" evidence="1">
    <location>
        <begin position="19"/>
        <end position="34"/>
    </location>
</feature>
<dbReference type="GO" id="GO:0090307">
    <property type="term" value="P:mitotic spindle assembly"/>
    <property type="evidence" value="ECO:0007669"/>
    <property type="project" value="TreeGrafter"/>
</dbReference>
<dbReference type="STRING" id="451379.A0A158R3Z4"/>
<proteinExistence type="predicted"/>
<reference evidence="3" key="1">
    <citation type="submission" date="2016-04" db="UniProtKB">
        <authorList>
            <consortium name="WormBaseParasite"/>
        </authorList>
    </citation>
    <scope>IDENTIFICATION</scope>
</reference>
<accession>A0A158R3Z4</accession>
<feature type="region of interest" description="Disordered" evidence="1">
    <location>
        <begin position="141"/>
        <end position="164"/>
    </location>
</feature>
<dbReference type="GO" id="GO:1902412">
    <property type="term" value="P:regulation of mitotic cytokinesis"/>
    <property type="evidence" value="ECO:0007669"/>
    <property type="project" value="TreeGrafter"/>
</dbReference>
<name>A0A158R3Z4_9BILA</name>
<dbReference type="GO" id="GO:0008017">
    <property type="term" value="F:microtubule binding"/>
    <property type="evidence" value="ECO:0007669"/>
    <property type="project" value="TreeGrafter"/>
</dbReference>
<evidence type="ECO:0000256" key="1">
    <source>
        <dbReference type="SAM" id="MobiDB-lite"/>
    </source>
</evidence>
<dbReference type="PANTHER" id="PTHR14739:SF9">
    <property type="entry name" value="MICROTUBULE-ASSOCIATED PROTEIN 9"/>
    <property type="match status" value="1"/>
</dbReference>
<organism evidence="2 3">
    <name type="scientific">Syphacia muris</name>
    <dbReference type="NCBI Taxonomy" id="451379"/>
    <lineage>
        <taxon>Eukaryota</taxon>
        <taxon>Metazoa</taxon>
        <taxon>Ecdysozoa</taxon>
        <taxon>Nematoda</taxon>
        <taxon>Chromadorea</taxon>
        <taxon>Rhabditida</taxon>
        <taxon>Spirurina</taxon>
        <taxon>Oxyuridomorpha</taxon>
        <taxon>Oxyuroidea</taxon>
        <taxon>Oxyuridae</taxon>
        <taxon>Syphacia</taxon>
    </lineage>
</organism>
<feature type="compositionally biased region" description="Low complexity" evidence="1">
    <location>
        <begin position="53"/>
        <end position="68"/>
    </location>
</feature>
<dbReference type="AlphaFoldDB" id="A0A158R3Z4"/>
<dbReference type="GO" id="GO:0000281">
    <property type="term" value="P:mitotic cytokinesis"/>
    <property type="evidence" value="ECO:0007669"/>
    <property type="project" value="InterPro"/>
</dbReference>
<dbReference type="GO" id="GO:0000235">
    <property type="term" value="C:astral microtubule"/>
    <property type="evidence" value="ECO:0007669"/>
    <property type="project" value="TreeGrafter"/>
</dbReference>
<keyword evidence="2" id="KW-1185">Reference proteome</keyword>
<feature type="compositionally biased region" description="Basic and acidic residues" evidence="1">
    <location>
        <begin position="43"/>
        <end position="52"/>
    </location>
</feature>
<evidence type="ECO:0000313" key="3">
    <source>
        <dbReference type="WBParaSite" id="SMUV_0000092901-mRNA-1"/>
    </source>
</evidence>
<dbReference type="PANTHER" id="PTHR14739">
    <property type="entry name" value="MICROTUBULE-ASSOCIATED PROTEIN 9"/>
    <property type="match status" value="1"/>
</dbReference>
<protein>
    <submittedName>
        <fullName evidence="3">Coiled-coil domain-containing protein</fullName>
    </submittedName>
</protein>
<dbReference type="InterPro" id="IPR026106">
    <property type="entry name" value="MAP9"/>
</dbReference>